<dbReference type="STRING" id="1331007.AALB_0918"/>
<reference evidence="1" key="1">
    <citation type="journal article" date="2013" name="Genome Announc.">
        <title>Draft Genome Sequence of Agarivorans albus Strain MKT 106T, an Agarolytic Marine Bacterium.</title>
        <authorList>
            <person name="Yasuike M."/>
            <person name="Nakamura Y."/>
            <person name="Kai W."/>
            <person name="Fujiwara A."/>
            <person name="Fukui Y."/>
            <person name="Satomi M."/>
            <person name="Sano M."/>
        </authorList>
    </citation>
    <scope>NUCLEOTIDE SEQUENCE [LARGE SCALE GENOMIC DNA]</scope>
</reference>
<evidence type="ECO:0000313" key="2">
    <source>
        <dbReference type="Proteomes" id="UP000014461"/>
    </source>
</evidence>
<dbReference type="EMBL" id="BARX01000004">
    <property type="protein sequence ID" value="GAD00838.1"/>
    <property type="molecule type" value="Genomic_DNA"/>
</dbReference>
<protein>
    <submittedName>
        <fullName evidence="1">Uncharacterized protein</fullName>
    </submittedName>
</protein>
<evidence type="ECO:0000313" key="1">
    <source>
        <dbReference type="EMBL" id="GAD00838.1"/>
    </source>
</evidence>
<dbReference type="AlphaFoldDB" id="R9PHX8"/>
<dbReference type="RefSeq" id="WP_016400606.1">
    <property type="nucleotide sequence ID" value="NZ_BARX01000004.1"/>
</dbReference>
<sequence length="479" mass="54645">MDQDFHYYGTYYSAKTGGFNRDEATLIAKAANFIDFFSEQTYAAYWELVTDDTKSDNYNIVAQLEYPRYTYQGGLLGSGLSPEDGLWCSYHFTPGNYDCPPNTPSQEMIHGAPVASQLPEFQVRDTNQGKSILKKYNPNTVEDLKYGKLLNRPQSALSRQLLLDAIECATNNDRLEAILNYAVGGQEILKNKEDCLNRFKLILLGIRAHVIADTWAHQDFCGVSNVMNTYWDVNYDPDSWKPSEMGYGRQSINYNDGKSGWKNKVLSSTSKLGNKNFEAVPNGSSYLGHGWMGHMPDFSFVKFEYKPCWASPHQVTQRDNRKEYLAAWLELTSLFNQANGNGKIVFDQVMQEQLHKAQKAIETPYKLEKEKWVAGRKVSADAWKEIFEEGPTSDIDVVAEPHENAVLNGLIEGTKRLDRYGKLYVNVNSDLYLFQIAADYHFHFVKSYLDTHNIYKFTGSWSQQTSALSEEVTQLFEHC</sequence>
<gene>
    <name evidence="1" type="ORF">AALB_0918</name>
</gene>
<organism evidence="1 2">
    <name type="scientific">Agarivorans albus MKT 106</name>
    <dbReference type="NCBI Taxonomy" id="1331007"/>
    <lineage>
        <taxon>Bacteria</taxon>
        <taxon>Pseudomonadati</taxon>
        <taxon>Pseudomonadota</taxon>
        <taxon>Gammaproteobacteria</taxon>
        <taxon>Alteromonadales</taxon>
        <taxon>Alteromonadaceae</taxon>
        <taxon>Agarivorans</taxon>
    </lineage>
</organism>
<accession>R9PHX8</accession>
<comment type="caution">
    <text evidence="1">The sequence shown here is derived from an EMBL/GenBank/DDBJ whole genome shotgun (WGS) entry which is preliminary data.</text>
</comment>
<keyword evidence="2" id="KW-1185">Reference proteome</keyword>
<dbReference type="Pfam" id="PF20551">
    <property type="entry name" value="DUF6765"/>
    <property type="match status" value="1"/>
</dbReference>
<proteinExistence type="predicted"/>
<dbReference type="InterPro" id="IPR046653">
    <property type="entry name" value="DUF6765"/>
</dbReference>
<name>R9PHX8_AGAAL</name>
<dbReference type="Proteomes" id="UP000014461">
    <property type="component" value="Unassembled WGS sequence"/>
</dbReference>
<dbReference type="OrthoDB" id="569000at2"/>